<dbReference type="RefSeq" id="WP_045168491.1">
    <property type="nucleotide sequence ID" value="NZ_CP113865.1"/>
</dbReference>
<dbReference type="NCBIfam" id="TIGR01460">
    <property type="entry name" value="HAD-SF-IIA"/>
    <property type="match status" value="1"/>
</dbReference>
<dbReference type="InterPro" id="IPR023214">
    <property type="entry name" value="HAD_sf"/>
</dbReference>
<dbReference type="SFLD" id="SFLDS00003">
    <property type="entry name" value="Haloacid_Dehalogenase"/>
    <property type="match status" value="1"/>
</dbReference>
<dbReference type="SUPFAM" id="SSF56784">
    <property type="entry name" value="HAD-like"/>
    <property type="match status" value="1"/>
</dbReference>
<dbReference type="Pfam" id="PF13242">
    <property type="entry name" value="Hydrolase_like"/>
    <property type="match status" value="1"/>
</dbReference>
<evidence type="ECO:0000256" key="1">
    <source>
        <dbReference type="PIRNR" id="PIRNR000915"/>
    </source>
</evidence>
<dbReference type="SFLD" id="SFLDG01139">
    <property type="entry name" value="C2.A:_Pyridoxal_Phosphate_Phos"/>
    <property type="match status" value="1"/>
</dbReference>
<proteinExistence type="inferred from homology"/>
<dbReference type="PANTHER" id="PTHR19288">
    <property type="entry name" value="4-NITROPHENYLPHOSPHATASE-RELATED"/>
    <property type="match status" value="1"/>
</dbReference>
<organism evidence="2 3">
    <name type="scientific">Caldicellulosiruptor morganii</name>
    <dbReference type="NCBI Taxonomy" id="1387555"/>
    <lineage>
        <taxon>Bacteria</taxon>
        <taxon>Bacillati</taxon>
        <taxon>Bacillota</taxon>
        <taxon>Bacillota incertae sedis</taxon>
        <taxon>Caldicellulosiruptorales</taxon>
        <taxon>Caldicellulosiruptoraceae</taxon>
        <taxon>Caldicellulosiruptor</taxon>
    </lineage>
</organism>
<dbReference type="PANTHER" id="PTHR19288:SF46">
    <property type="entry name" value="HALOACID DEHALOGENASE-LIKE HYDROLASE DOMAIN-CONTAINING PROTEIN 2"/>
    <property type="match status" value="1"/>
</dbReference>
<protein>
    <recommendedName>
        <fullName evidence="1">Acid sugar phosphatase</fullName>
        <ecNumber evidence="1">3.1.3.-</ecNumber>
    </recommendedName>
</protein>
<dbReference type="EC" id="3.1.3.-" evidence="1"/>
<dbReference type="Pfam" id="PF13344">
    <property type="entry name" value="Hydrolase_6"/>
    <property type="match status" value="1"/>
</dbReference>
<keyword evidence="1" id="KW-0460">Magnesium</keyword>
<comment type="cofactor">
    <cofactor evidence="1">
        <name>Mg(2+)</name>
        <dbReference type="ChEBI" id="CHEBI:18420"/>
    </cofactor>
</comment>
<dbReference type="Gene3D" id="3.40.50.1000">
    <property type="entry name" value="HAD superfamily/HAD-like"/>
    <property type="match status" value="2"/>
</dbReference>
<dbReference type="InterPro" id="IPR006357">
    <property type="entry name" value="HAD-SF_hydro_IIA"/>
</dbReference>
<dbReference type="EMBL" id="CP113865">
    <property type="protein sequence ID" value="WAM34006.1"/>
    <property type="molecule type" value="Genomic_DNA"/>
</dbReference>
<dbReference type="GO" id="GO:0016787">
    <property type="term" value="F:hydrolase activity"/>
    <property type="evidence" value="ECO:0007669"/>
    <property type="project" value="UniProtKB-KW"/>
</dbReference>
<dbReference type="InterPro" id="IPR036412">
    <property type="entry name" value="HAD-like_sf"/>
</dbReference>
<reference evidence="2" key="1">
    <citation type="submission" date="2022-12" db="EMBL/GenBank/DDBJ databases">
        <authorList>
            <person name="Bing R.G."/>
            <person name="Willard D.J."/>
            <person name="Manesh M.J.H."/>
            <person name="Laemthong T."/>
            <person name="Crosby J.R."/>
            <person name="Kelly R.M."/>
        </authorList>
    </citation>
    <scope>NUCLEOTIDE SEQUENCE</scope>
    <source>
        <strain evidence="2">DSM 8990</strain>
    </source>
</reference>
<dbReference type="Proteomes" id="UP001164909">
    <property type="component" value="Chromosome"/>
</dbReference>
<evidence type="ECO:0000313" key="3">
    <source>
        <dbReference type="Proteomes" id="UP001164909"/>
    </source>
</evidence>
<keyword evidence="1" id="KW-0479">Metal-binding</keyword>
<dbReference type="PIRSF" id="PIRSF000915">
    <property type="entry name" value="PGP-type_phosphatase"/>
    <property type="match status" value="1"/>
</dbReference>
<comment type="similarity">
    <text evidence="1">Belongs to the HAD-like hydrolase superfamily. NagD family.</text>
</comment>
<keyword evidence="3" id="KW-1185">Reference proteome</keyword>
<evidence type="ECO:0000313" key="2">
    <source>
        <dbReference type="EMBL" id="WAM34006.1"/>
    </source>
</evidence>
<name>A0ABY7BS61_9FIRM</name>
<gene>
    <name evidence="2" type="ORF">OTK00_000151</name>
</gene>
<sequence length="278" mass="31246">MKDNKFEVLLKVELFILDMDGTIYLGDRLFEGSREFVELLKENRKEFLFLTNNSSKSSDEYLKKLSKMGIDIAKENLLTSGQATAIYLNGIAKKTIRAYVVGTVSLKKELESFGINIAEDIEKEEVDYLIVGFDTELTYKKLLDACELIRKGIPFLATNPDLVCPLDGGKYIPDCGSICIMLENATKKKPLFIGKPSSIIVDVISKLKNVEKSRIAMIGDRLYTDIKMANDNGMVSILVLSGETAFEDIEKSRLKPTFVYNSIRDIYEDLKTVYRGAG</sequence>
<comment type="function">
    <text evidence="1">Catalyzes the dephosphorylation of 2-6 carbon acid sugars in vitro.</text>
</comment>
<accession>A0ABY7BS61</accession>
<keyword evidence="2" id="KW-0378">Hydrolase</keyword>